<dbReference type="GO" id="GO:0006189">
    <property type="term" value="P:'de novo' IMP biosynthetic process"/>
    <property type="evidence" value="ECO:0007669"/>
    <property type="project" value="UniProtKB-UniRule"/>
</dbReference>
<dbReference type="AlphaFoldDB" id="A0A364K189"/>
<evidence type="ECO:0000313" key="8">
    <source>
        <dbReference type="Proteomes" id="UP000251213"/>
    </source>
</evidence>
<dbReference type="PANTHER" id="PTHR34696:SF1">
    <property type="entry name" value="PHOSPHORIBOSYLFORMYLGLYCINAMIDINE SYNTHASE SUBUNIT PURS"/>
    <property type="match status" value="1"/>
</dbReference>
<evidence type="ECO:0000256" key="5">
    <source>
        <dbReference type="ARBA" id="ARBA00022840"/>
    </source>
</evidence>
<name>A0A364K189_9BACL</name>
<keyword evidence="3 6" id="KW-0547">Nucleotide-binding</keyword>
<comment type="pathway">
    <text evidence="6">Purine metabolism; IMP biosynthesis via de novo pathway; 5-amino-1-(5-phospho-D-ribosyl)imidazole from N(2)-formyl-N(1)-(5-phospho-D-ribosyl)glycinamide: step 1/2.</text>
</comment>
<keyword evidence="4 6" id="KW-0658">Purine biosynthesis</keyword>
<evidence type="ECO:0000256" key="6">
    <source>
        <dbReference type="HAMAP-Rule" id="MF_01926"/>
    </source>
</evidence>
<gene>
    <name evidence="6" type="primary">purS</name>
    <name evidence="7" type="ORF">DL897_16010</name>
</gene>
<dbReference type="EC" id="6.3.5.3" evidence="6"/>
<dbReference type="GO" id="GO:0005737">
    <property type="term" value="C:cytoplasm"/>
    <property type="evidence" value="ECO:0007669"/>
    <property type="project" value="UniProtKB-SubCell"/>
</dbReference>
<proteinExistence type="inferred from homology"/>
<dbReference type="UniPathway" id="UPA00074">
    <property type="reaction ID" value="UER00128"/>
</dbReference>
<dbReference type="GO" id="GO:0004642">
    <property type="term" value="F:phosphoribosylformylglycinamidine synthase activity"/>
    <property type="evidence" value="ECO:0007669"/>
    <property type="project" value="UniProtKB-UniRule"/>
</dbReference>
<reference evidence="7 8" key="1">
    <citation type="submission" date="2018-06" db="EMBL/GenBank/DDBJ databases">
        <title>Thermoflavimicrobium daqus sp. nov., a thermophilic microbe isolated from Moutai-flavour Daqu.</title>
        <authorList>
            <person name="Wang X."/>
            <person name="Zhou H."/>
        </authorList>
    </citation>
    <scope>NUCLEOTIDE SEQUENCE [LARGE SCALE GENOMIC DNA]</scope>
    <source>
        <strain evidence="7 8">FBKL4.011</strain>
    </source>
</reference>
<protein>
    <recommendedName>
        <fullName evidence="6">Phosphoribosylformylglycinamidine synthase subunit PurS</fullName>
        <shortName evidence="6">FGAM synthase</shortName>
        <ecNumber evidence="6">6.3.5.3</ecNumber>
    </recommendedName>
    <alternativeName>
        <fullName evidence="6">Formylglycinamide ribonucleotide amidotransferase subunit III</fullName>
        <shortName evidence="6">FGAR amidotransferase III</shortName>
        <shortName evidence="6">FGAR-AT III</shortName>
    </alternativeName>
    <alternativeName>
        <fullName evidence="6">Phosphoribosylformylglycinamidine synthase subunit III</fullName>
    </alternativeName>
</protein>
<dbReference type="RefSeq" id="WP_113660133.1">
    <property type="nucleotide sequence ID" value="NZ_KZ845675.1"/>
</dbReference>
<dbReference type="Gene3D" id="3.30.1280.10">
    <property type="entry name" value="Phosphoribosylformylglycinamidine synthase subunit PurS"/>
    <property type="match status" value="1"/>
</dbReference>
<dbReference type="Pfam" id="PF02700">
    <property type="entry name" value="PurS"/>
    <property type="match status" value="1"/>
</dbReference>
<evidence type="ECO:0000256" key="2">
    <source>
        <dbReference type="ARBA" id="ARBA00022598"/>
    </source>
</evidence>
<evidence type="ECO:0000256" key="3">
    <source>
        <dbReference type="ARBA" id="ARBA00022741"/>
    </source>
</evidence>
<dbReference type="NCBIfam" id="NF004630">
    <property type="entry name" value="PRK05974.1"/>
    <property type="match status" value="1"/>
</dbReference>
<evidence type="ECO:0000256" key="4">
    <source>
        <dbReference type="ARBA" id="ARBA00022755"/>
    </source>
</evidence>
<evidence type="ECO:0000313" key="7">
    <source>
        <dbReference type="EMBL" id="RAL21460.1"/>
    </source>
</evidence>
<comment type="subcellular location">
    <subcellularLocation>
        <location evidence="6">Cytoplasm</location>
    </subcellularLocation>
</comment>
<comment type="subunit">
    <text evidence="6">Part of the FGAM synthase complex composed of 1 PurL, 1 PurQ and 2 PurS subunits.</text>
</comment>
<dbReference type="InterPro" id="IPR003850">
    <property type="entry name" value="PurS"/>
</dbReference>
<dbReference type="OrthoDB" id="9799101at2"/>
<dbReference type="SUPFAM" id="SSF82697">
    <property type="entry name" value="PurS-like"/>
    <property type="match status" value="1"/>
</dbReference>
<dbReference type="NCBIfam" id="TIGR00302">
    <property type="entry name" value="phosphoribosylformylglycinamidine synthase subunit PurS"/>
    <property type="match status" value="1"/>
</dbReference>
<dbReference type="Proteomes" id="UP000251213">
    <property type="component" value="Unassembled WGS sequence"/>
</dbReference>
<accession>A0A364K189</accession>
<dbReference type="GO" id="GO:0005524">
    <property type="term" value="F:ATP binding"/>
    <property type="evidence" value="ECO:0007669"/>
    <property type="project" value="UniProtKB-UniRule"/>
</dbReference>
<organism evidence="7 8">
    <name type="scientific">Thermoflavimicrobium daqui</name>
    <dbReference type="NCBI Taxonomy" id="2137476"/>
    <lineage>
        <taxon>Bacteria</taxon>
        <taxon>Bacillati</taxon>
        <taxon>Bacillota</taxon>
        <taxon>Bacilli</taxon>
        <taxon>Bacillales</taxon>
        <taxon>Thermoactinomycetaceae</taxon>
        <taxon>Thermoflavimicrobium</taxon>
    </lineage>
</organism>
<keyword evidence="1 6" id="KW-0963">Cytoplasm</keyword>
<dbReference type="HAMAP" id="MF_01926">
    <property type="entry name" value="PurS"/>
    <property type="match status" value="1"/>
</dbReference>
<keyword evidence="2 6" id="KW-0436">Ligase</keyword>
<dbReference type="PANTHER" id="PTHR34696">
    <property type="entry name" value="PHOSPHORIBOSYLFORMYLGLYCINAMIDINE SYNTHASE SUBUNIT PURS"/>
    <property type="match status" value="1"/>
</dbReference>
<comment type="caution">
    <text evidence="7">The sequence shown here is derived from an EMBL/GenBank/DDBJ whole genome shotgun (WGS) entry which is preliminary data.</text>
</comment>
<dbReference type="InterPro" id="IPR036604">
    <property type="entry name" value="PurS-like_sf"/>
</dbReference>
<keyword evidence="8" id="KW-1185">Reference proteome</keyword>
<comment type="similarity">
    <text evidence="6">Belongs to the PurS family.</text>
</comment>
<evidence type="ECO:0000256" key="1">
    <source>
        <dbReference type="ARBA" id="ARBA00022490"/>
    </source>
</evidence>
<comment type="catalytic activity">
    <reaction evidence="6">
        <text>N(2)-formyl-N(1)-(5-phospho-beta-D-ribosyl)glycinamide + L-glutamine + ATP + H2O = 2-formamido-N(1)-(5-O-phospho-beta-D-ribosyl)acetamidine + L-glutamate + ADP + phosphate + H(+)</text>
        <dbReference type="Rhea" id="RHEA:17129"/>
        <dbReference type="ChEBI" id="CHEBI:15377"/>
        <dbReference type="ChEBI" id="CHEBI:15378"/>
        <dbReference type="ChEBI" id="CHEBI:29985"/>
        <dbReference type="ChEBI" id="CHEBI:30616"/>
        <dbReference type="ChEBI" id="CHEBI:43474"/>
        <dbReference type="ChEBI" id="CHEBI:58359"/>
        <dbReference type="ChEBI" id="CHEBI:147286"/>
        <dbReference type="ChEBI" id="CHEBI:147287"/>
        <dbReference type="ChEBI" id="CHEBI:456216"/>
        <dbReference type="EC" id="6.3.5.3"/>
    </reaction>
</comment>
<keyword evidence="5 6" id="KW-0067">ATP-binding</keyword>
<dbReference type="EMBL" id="QJKK01000013">
    <property type="protein sequence ID" value="RAL21460.1"/>
    <property type="molecule type" value="Genomic_DNA"/>
</dbReference>
<reference evidence="7 8" key="2">
    <citation type="submission" date="2018-06" db="EMBL/GenBank/DDBJ databases">
        <authorList>
            <person name="Zhirakovskaya E."/>
        </authorList>
    </citation>
    <scope>NUCLEOTIDE SEQUENCE [LARGE SCALE GENOMIC DNA]</scope>
    <source>
        <strain evidence="7 8">FBKL4.011</strain>
    </source>
</reference>
<sequence>MFKATIFVTLKESVLDPQGVAVKNSLHSLGLENVHEVRIGKRLEVFLDQVDRKQAEAQVQMMCEKLLANPVMENYRYELEEVS</sequence>
<comment type="function">
    <text evidence="6">Part of the phosphoribosylformylglycinamidine synthase complex involved in the purines biosynthetic pathway. Catalyzes the ATP-dependent conversion of formylglycinamide ribonucleotide (FGAR) and glutamine to yield formylglycinamidine ribonucleotide (FGAM) and glutamate. The FGAM synthase complex is composed of three subunits. PurQ produces an ammonia molecule by converting glutamine to glutamate. PurL transfers the ammonia molecule to FGAR to form FGAM in an ATP-dependent manner. PurS interacts with PurQ and PurL and is thought to assist in the transfer of the ammonia molecule from PurQ to PurL.</text>
</comment>